<dbReference type="AlphaFoldDB" id="A0A2A6C567"/>
<dbReference type="GO" id="GO:0007169">
    <property type="term" value="P:cell surface receptor protein tyrosine kinase signaling pathway"/>
    <property type="evidence" value="ECO:0000318"/>
    <property type="project" value="GO_Central"/>
</dbReference>
<dbReference type="EnsemblMetazoa" id="PPA09757.1">
    <property type="protein sequence ID" value="PPA09757.1"/>
    <property type="gene ID" value="WBGene00099311"/>
</dbReference>
<dbReference type="InterPro" id="IPR000980">
    <property type="entry name" value="SH2"/>
</dbReference>
<dbReference type="InterPro" id="IPR011009">
    <property type="entry name" value="Kinase-like_dom_sf"/>
</dbReference>
<dbReference type="SUPFAM" id="SSF55550">
    <property type="entry name" value="SH2 domain"/>
    <property type="match status" value="1"/>
</dbReference>
<dbReference type="Gene3D" id="3.30.505.10">
    <property type="entry name" value="SH2 domain"/>
    <property type="match status" value="1"/>
</dbReference>
<keyword evidence="10" id="KW-0472">Membrane</keyword>
<dbReference type="InterPro" id="IPR020635">
    <property type="entry name" value="Tyr_kinase_cat_dom"/>
</dbReference>
<keyword evidence="5 14" id="KW-0808">Transferase</keyword>
<reference evidence="17" key="1">
    <citation type="journal article" date="2008" name="Nat. Genet.">
        <title>The Pristionchus pacificus genome provides a unique perspective on nematode lifestyle and parasitism.</title>
        <authorList>
            <person name="Dieterich C."/>
            <person name="Clifton S.W."/>
            <person name="Schuster L.N."/>
            <person name="Chinwalla A."/>
            <person name="Delehaunty K."/>
            <person name="Dinkelacker I."/>
            <person name="Fulton L."/>
            <person name="Fulton R."/>
            <person name="Godfrey J."/>
            <person name="Minx P."/>
            <person name="Mitreva M."/>
            <person name="Roeseler W."/>
            <person name="Tian H."/>
            <person name="Witte H."/>
            <person name="Yang S.P."/>
            <person name="Wilson R.K."/>
            <person name="Sommer R.J."/>
        </authorList>
    </citation>
    <scope>NUCLEOTIDE SEQUENCE [LARGE SCALE GENOMIC DNA]</scope>
    <source>
        <strain evidence="17">PS312</strain>
    </source>
</reference>
<comment type="catalytic activity">
    <reaction evidence="12 14">
        <text>L-tyrosyl-[protein] + ATP = O-phospho-L-tyrosyl-[protein] + ADP + H(+)</text>
        <dbReference type="Rhea" id="RHEA:10596"/>
        <dbReference type="Rhea" id="RHEA-COMP:10136"/>
        <dbReference type="Rhea" id="RHEA-COMP:20101"/>
        <dbReference type="ChEBI" id="CHEBI:15378"/>
        <dbReference type="ChEBI" id="CHEBI:30616"/>
        <dbReference type="ChEBI" id="CHEBI:46858"/>
        <dbReference type="ChEBI" id="CHEBI:61978"/>
        <dbReference type="ChEBI" id="CHEBI:456216"/>
        <dbReference type="EC" id="2.7.10.2"/>
    </reaction>
</comment>
<accession>A0A2A6C567</accession>
<keyword evidence="17" id="KW-1185">Reference proteome</keyword>
<dbReference type="InterPro" id="IPR050198">
    <property type="entry name" value="Non-receptor_tyrosine_kinases"/>
</dbReference>
<evidence type="ECO:0000256" key="14">
    <source>
        <dbReference type="RuleBase" id="RU362096"/>
    </source>
</evidence>
<evidence type="ECO:0000256" key="1">
    <source>
        <dbReference type="ARBA" id="ARBA00004202"/>
    </source>
</evidence>
<evidence type="ECO:0000313" key="16">
    <source>
        <dbReference type="EnsemblMetazoa" id="PPA09757.1"/>
    </source>
</evidence>
<feature type="region of interest" description="Disordered" evidence="15">
    <location>
        <begin position="1"/>
        <end position="48"/>
    </location>
</feature>
<evidence type="ECO:0000256" key="15">
    <source>
        <dbReference type="SAM" id="MobiDB-lite"/>
    </source>
</evidence>
<evidence type="ECO:0000256" key="6">
    <source>
        <dbReference type="ARBA" id="ARBA00022741"/>
    </source>
</evidence>
<organism evidence="16 17">
    <name type="scientific">Pristionchus pacificus</name>
    <name type="common">Parasitic nematode worm</name>
    <dbReference type="NCBI Taxonomy" id="54126"/>
    <lineage>
        <taxon>Eukaryota</taxon>
        <taxon>Metazoa</taxon>
        <taxon>Ecdysozoa</taxon>
        <taxon>Nematoda</taxon>
        <taxon>Chromadorea</taxon>
        <taxon>Rhabditida</taxon>
        <taxon>Rhabditina</taxon>
        <taxon>Diplogasteromorpha</taxon>
        <taxon>Diplogasteroidea</taxon>
        <taxon>Neodiplogasteridae</taxon>
        <taxon>Pristionchus</taxon>
    </lineage>
</organism>
<dbReference type="Gene3D" id="1.10.510.10">
    <property type="entry name" value="Transferase(Phosphotransferase) domain 1"/>
    <property type="match status" value="1"/>
</dbReference>
<evidence type="ECO:0000256" key="3">
    <source>
        <dbReference type="ARBA" id="ARBA00022475"/>
    </source>
</evidence>
<dbReference type="PRINTS" id="PR00109">
    <property type="entry name" value="TYRKINASE"/>
</dbReference>
<dbReference type="Pfam" id="PF07714">
    <property type="entry name" value="PK_Tyr_Ser-Thr"/>
    <property type="match status" value="1"/>
</dbReference>
<evidence type="ECO:0000256" key="4">
    <source>
        <dbReference type="ARBA" id="ARBA00022490"/>
    </source>
</evidence>
<evidence type="ECO:0000256" key="8">
    <source>
        <dbReference type="ARBA" id="ARBA00022840"/>
    </source>
</evidence>
<evidence type="ECO:0000313" key="17">
    <source>
        <dbReference type="Proteomes" id="UP000005239"/>
    </source>
</evidence>
<feature type="compositionally biased region" description="Low complexity" evidence="15">
    <location>
        <begin position="11"/>
        <end position="22"/>
    </location>
</feature>
<dbReference type="OrthoDB" id="535945at2759"/>
<comment type="similarity">
    <text evidence="13">Belongs to the protein kinase superfamily. Tyr protein kinase family. Fes/fps subfamily.</text>
</comment>
<dbReference type="Pfam" id="PF00017">
    <property type="entry name" value="SH2"/>
    <property type="match status" value="1"/>
</dbReference>
<keyword evidence="9" id="KW-0727">SH2 domain</keyword>
<dbReference type="PROSITE" id="PS00107">
    <property type="entry name" value="PROTEIN_KINASE_ATP"/>
    <property type="match status" value="1"/>
</dbReference>
<keyword evidence="7 14" id="KW-0418">Kinase</keyword>
<dbReference type="GO" id="GO:0005886">
    <property type="term" value="C:plasma membrane"/>
    <property type="evidence" value="ECO:0000318"/>
    <property type="project" value="GO_Central"/>
</dbReference>
<dbReference type="GO" id="GO:0004715">
    <property type="term" value="F:non-membrane spanning protein tyrosine kinase activity"/>
    <property type="evidence" value="ECO:0000318"/>
    <property type="project" value="GO_Central"/>
</dbReference>
<dbReference type="InterPro" id="IPR017441">
    <property type="entry name" value="Protein_kinase_ATP_BS"/>
</dbReference>
<dbReference type="InterPro" id="IPR008266">
    <property type="entry name" value="Tyr_kinase_AS"/>
</dbReference>
<reference evidence="16" key="2">
    <citation type="submission" date="2022-06" db="UniProtKB">
        <authorList>
            <consortium name="EnsemblMetazoa"/>
        </authorList>
    </citation>
    <scope>IDENTIFICATION</scope>
    <source>
        <strain evidence="16">PS312</strain>
    </source>
</reference>
<dbReference type="FunFam" id="3.30.200.20:FF:000194">
    <property type="entry name" value="protein-tyrosine kinase 2-beta isoform X1"/>
    <property type="match status" value="1"/>
</dbReference>
<dbReference type="GO" id="GO:0005102">
    <property type="term" value="F:signaling receptor binding"/>
    <property type="evidence" value="ECO:0000318"/>
    <property type="project" value="GO_Central"/>
</dbReference>
<dbReference type="CDD" id="cd10361">
    <property type="entry name" value="SH2_Fps_family"/>
    <property type="match status" value="1"/>
</dbReference>
<evidence type="ECO:0000256" key="2">
    <source>
        <dbReference type="ARBA" id="ARBA00004496"/>
    </source>
</evidence>
<name>A0A2A6C567_PRIPA</name>
<comment type="subcellular location">
    <subcellularLocation>
        <location evidence="1">Cell membrane</location>
        <topology evidence="1">Peripheral membrane protein</topology>
    </subcellularLocation>
    <subcellularLocation>
        <location evidence="2">Cytoplasm</location>
    </subcellularLocation>
</comment>
<dbReference type="PROSITE" id="PS50001">
    <property type="entry name" value="SH2"/>
    <property type="match status" value="1"/>
</dbReference>
<dbReference type="InterPro" id="IPR001245">
    <property type="entry name" value="Ser-Thr/Tyr_kinase_cat_dom"/>
</dbReference>
<evidence type="ECO:0000256" key="10">
    <source>
        <dbReference type="ARBA" id="ARBA00023136"/>
    </source>
</evidence>
<dbReference type="SMART" id="SM00219">
    <property type="entry name" value="TyrKc"/>
    <property type="match status" value="1"/>
</dbReference>
<dbReference type="GO" id="GO:0005737">
    <property type="term" value="C:cytoplasm"/>
    <property type="evidence" value="ECO:0007669"/>
    <property type="project" value="UniProtKB-SubCell"/>
</dbReference>
<dbReference type="Proteomes" id="UP000005239">
    <property type="component" value="Unassembled WGS sequence"/>
</dbReference>
<dbReference type="SUPFAM" id="SSF56112">
    <property type="entry name" value="Protein kinase-like (PK-like)"/>
    <property type="match status" value="1"/>
</dbReference>
<feature type="compositionally biased region" description="Basic and acidic residues" evidence="15">
    <location>
        <begin position="28"/>
        <end position="48"/>
    </location>
</feature>
<evidence type="ECO:0000256" key="5">
    <source>
        <dbReference type="ARBA" id="ARBA00022679"/>
    </source>
</evidence>
<dbReference type="FunFam" id="1.10.510.10:FF:000937">
    <property type="entry name" value="Tyrosine-protein kinase"/>
    <property type="match status" value="1"/>
</dbReference>
<evidence type="ECO:0000256" key="9">
    <source>
        <dbReference type="ARBA" id="ARBA00022999"/>
    </source>
</evidence>
<evidence type="ECO:0000256" key="7">
    <source>
        <dbReference type="ARBA" id="ARBA00022777"/>
    </source>
</evidence>
<dbReference type="Gene3D" id="3.30.200.20">
    <property type="entry name" value="Phosphorylase Kinase, domain 1"/>
    <property type="match status" value="1"/>
</dbReference>
<protein>
    <recommendedName>
        <fullName evidence="14">Tyrosine-protein kinase</fullName>
        <ecNumber evidence="14">2.7.10.2</ecNumber>
    </recommendedName>
</protein>
<keyword evidence="8 14" id="KW-0067">ATP-binding</keyword>
<dbReference type="GO" id="GO:0030154">
    <property type="term" value="P:cell differentiation"/>
    <property type="evidence" value="ECO:0000318"/>
    <property type="project" value="GO_Central"/>
</dbReference>
<dbReference type="PROSITE" id="PS50011">
    <property type="entry name" value="PROTEIN_KINASE_DOM"/>
    <property type="match status" value="1"/>
</dbReference>
<dbReference type="PANTHER" id="PTHR24418">
    <property type="entry name" value="TYROSINE-PROTEIN KINASE"/>
    <property type="match status" value="1"/>
</dbReference>
<evidence type="ECO:0000256" key="12">
    <source>
        <dbReference type="ARBA" id="ARBA00051245"/>
    </source>
</evidence>
<evidence type="ECO:0000256" key="11">
    <source>
        <dbReference type="ARBA" id="ARBA00023137"/>
    </source>
</evidence>
<dbReference type="PROSITE" id="PS00109">
    <property type="entry name" value="PROTEIN_KINASE_TYR"/>
    <property type="match status" value="1"/>
</dbReference>
<accession>A0A8R1YA36</accession>
<dbReference type="SMART" id="SM00252">
    <property type="entry name" value="SH2"/>
    <property type="match status" value="1"/>
</dbReference>
<keyword evidence="11 14" id="KW-0829">Tyrosine-protein kinase</keyword>
<keyword evidence="4" id="KW-0963">Cytoplasm</keyword>
<dbReference type="InterPro" id="IPR036860">
    <property type="entry name" value="SH2_dom_sf"/>
</dbReference>
<evidence type="ECO:0000256" key="13">
    <source>
        <dbReference type="ARBA" id="ARBA00061333"/>
    </source>
</evidence>
<proteinExistence type="inferred from homology"/>
<sequence length="423" mass="47130">MASTIGDPGKGSKSTQSGQSGAKKLKKTKEGTSVEDKNETKDDEGSITDDIRNADFYHGLIPKTDAEALLKKEGDFVLRKTEHNSGVIVLCISVRTEADKVKHFVINTDASKSYFIDAAHKETSVSNLINFYKSTKTPLSAASNAKLKKAIERPPWGINHDAIFIIKKLGQGAFGEVYLAEYVSEKGREKVAVKTMKGEASRDARNKFLKEARMMRKYDHKNVVKILGAAVHEHPLMIVMECCEGGAMCSYLKKNGKTMPMKEKNRFVAEAAEGLAYLEKQQCIHRDIAARNCLLSGKNNIVKISDFGMSDDKAILHDDTLEKVPVKWLAPETLQDRIYSLKSDVWAFGVLVWEIYSNGAEPYPGLTRLQTRAKIVLTDYRMKMPDDTPTEMGKIALQCWDKVPDKRPAISAILPDLKKLADK</sequence>
<keyword evidence="3" id="KW-1003">Cell membrane</keyword>
<dbReference type="InterPro" id="IPR035849">
    <property type="entry name" value="Fes/Fps/Fer_SH2"/>
</dbReference>
<keyword evidence="6 14" id="KW-0547">Nucleotide-binding</keyword>
<dbReference type="GO" id="GO:0005524">
    <property type="term" value="F:ATP binding"/>
    <property type="evidence" value="ECO:0007669"/>
    <property type="project" value="UniProtKB-UniRule"/>
</dbReference>
<dbReference type="CDD" id="cd00192">
    <property type="entry name" value="PTKc"/>
    <property type="match status" value="1"/>
</dbReference>
<dbReference type="InterPro" id="IPR000719">
    <property type="entry name" value="Prot_kinase_dom"/>
</dbReference>
<dbReference type="FunFam" id="3.30.505.10:FF:000101">
    <property type="entry name" value="Tyrosine-protein kinase"/>
    <property type="match status" value="1"/>
</dbReference>
<gene>
    <name evidence="16" type="primary">WBGene00099311</name>
</gene>
<dbReference type="EC" id="2.7.10.2" evidence="14"/>